<protein>
    <submittedName>
        <fullName evidence="2">Uncharacterized protein</fullName>
    </submittedName>
</protein>
<dbReference type="AlphaFoldDB" id="A0A927CW20"/>
<evidence type="ECO:0000256" key="1">
    <source>
        <dbReference type="SAM" id="Phobius"/>
    </source>
</evidence>
<keyword evidence="1" id="KW-1133">Transmembrane helix</keyword>
<reference evidence="2" key="1">
    <citation type="submission" date="2020-09" db="EMBL/GenBank/DDBJ databases">
        <title>Bacillus faecalis sp. nov., a moderately halophilic bacterium isolated from cow faeces.</title>
        <authorList>
            <person name="Jiang L."/>
            <person name="Lee J."/>
        </authorList>
    </citation>
    <scope>NUCLEOTIDE SEQUENCE</scope>
    <source>
        <strain evidence="2">AGMB 02131</strain>
    </source>
</reference>
<comment type="caution">
    <text evidence="2">The sequence shown here is derived from an EMBL/GenBank/DDBJ whole genome shotgun (WGS) entry which is preliminary data.</text>
</comment>
<organism evidence="2 3">
    <name type="scientific">Peribacillus faecalis</name>
    <dbReference type="NCBI Taxonomy" id="2772559"/>
    <lineage>
        <taxon>Bacteria</taxon>
        <taxon>Bacillati</taxon>
        <taxon>Bacillota</taxon>
        <taxon>Bacilli</taxon>
        <taxon>Bacillales</taxon>
        <taxon>Bacillaceae</taxon>
        <taxon>Peribacillus</taxon>
    </lineage>
</organism>
<proteinExistence type="predicted"/>
<keyword evidence="3" id="KW-1185">Reference proteome</keyword>
<dbReference type="RefSeq" id="WP_190997364.1">
    <property type="nucleotide sequence ID" value="NZ_JACXSI010000011.1"/>
</dbReference>
<gene>
    <name evidence="2" type="ORF">IEO70_05510</name>
</gene>
<accession>A0A927CW20</accession>
<name>A0A927CW20_9BACI</name>
<dbReference type="Proteomes" id="UP000602076">
    <property type="component" value="Unassembled WGS sequence"/>
</dbReference>
<evidence type="ECO:0000313" key="2">
    <source>
        <dbReference type="EMBL" id="MBD3107817.1"/>
    </source>
</evidence>
<keyword evidence="1" id="KW-0472">Membrane</keyword>
<feature type="transmembrane region" description="Helical" evidence="1">
    <location>
        <begin position="37"/>
        <end position="58"/>
    </location>
</feature>
<dbReference type="EMBL" id="JACXSI010000011">
    <property type="protein sequence ID" value="MBD3107817.1"/>
    <property type="molecule type" value="Genomic_DNA"/>
</dbReference>
<evidence type="ECO:0000313" key="3">
    <source>
        <dbReference type="Proteomes" id="UP000602076"/>
    </source>
</evidence>
<sequence>MKRRFNPYNLPPFAQKIKFVCGQFIIPITVFQAIRTFFFPTPFDFFLLALLIVAAFSLRA</sequence>
<keyword evidence="1" id="KW-0812">Transmembrane</keyword>